<dbReference type="EMBL" id="LN734822">
    <property type="protein sequence ID" value="CEL24423.1"/>
    <property type="molecule type" value="Genomic_DNA"/>
</dbReference>
<reference evidence="4" key="1">
    <citation type="submission" date="2013-12" db="EMBL/GenBank/DDBJ databases">
        <title>The complete genome sequence of Methanobacterium sp. BRM9.</title>
        <authorList>
            <consortium name="Pastoral Greenhouse Gas Research Consortium"/>
            <person name="Kelly W.J."/>
            <person name="Leahy S.C."/>
            <person name="Perry R."/>
            <person name="Li D."/>
            <person name="Altermann E."/>
            <person name="Lambie S.C."/>
            <person name="Attwood G.T."/>
        </authorList>
    </citation>
    <scope>NUCLEOTIDE SEQUENCE [LARGE SCALE GENOMIC DNA]</scope>
    <source>
        <strain evidence="4">BRM9</strain>
    </source>
</reference>
<evidence type="ECO:0000256" key="1">
    <source>
        <dbReference type="ARBA" id="ARBA00022741"/>
    </source>
</evidence>
<reference evidence="6" key="2">
    <citation type="submission" date="2014-09" db="EMBL/GenBank/DDBJ databases">
        <authorList>
            <person name="Bishop-Lilly K.A."/>
            <person name="Broomall S.M."/>
            <person name="Chain P.S."/>
            <person name="Chertkov O."/>
            <person name="Coyne S.R."/>
            <person name="Daligault H.E."/>
            <person name="Davenport K.W."/>
            <person name="Erkkila T."/>
            <person name="Frey K.G."/>
            <person name="Gibbons H.S."/>
            <person name="Gu W."/>
            <person name="Jaissle J."/>
            <person name="Johnson S.L."/>
            <person name="Koroleva G.I."/>
            <person name="Ladner J.T."/>
            <person name="Lo C.-C."/>
            <person name="Minogue T.D."/>
            <person name="Munk C."/>
            <person name="Palacios G.F."/>
            <person name="Redden C.L."/>
            <person name="Rosenzweig C.N."/>
            <person name="Scholz M.B."/>
            <person name="Teshima H."/>
            <person name="Xu Y."/>
        </authorList>
    </citation>
    <scope>NUCLEOTIDE SEQUENCE</scope>
    <source>
        <strain evidence="6">Mb9</strain>
    </source>
</reference>
<dbReference type="InterPro" id="IPR006073">
    <property type="entry name" value="GTP-bd"/>
</dbReference>
<evidence type="ECO:0000256" key="2">
    <source>
        <dbReference type="ARBA" id="ARBA00023134"/>
    </source>
</evidence>
<evidence type="ECO:0000259" key="3">
    <source>
        <dbReference type="PROSITE" id="PS51710"/>
    </source>
</evidence>
<dbReference type="NCBIfam" id="TIGR00231">
    <property type="entry name" value="small_GTP"/>
    <property type="match status" value="1"/>
</dbReference>
<reference evidence="7" key="3">
    <citation type="submission" date="2020-10" db="EMBL/GenBank/DDBJ databases">
        <title>Dehalococcoides mccartyi of a TCE/Cr reducing biochatode.</title>
        <authorList>
            <person name="Matturro B."/>
        </authorList>
    </citation>
    <scope>NUCLEOTIDE SEQUENCE</scope>
    <source>
        <strain evidence="7">Bin2</strain>
    </source>
</reference>
<keyword evidence="9" id="KW-1185">Reference proteome</keyword>
<dbReference type="InterPro" id="IPR031167">
    <property type="entry name" value="G_OBG"/>
</dbReference>
<dbReference type="Proteomes" id="UP000606900">
    <property type="component" value="Unassembled WGS sequence"/>
</dbReference>
<accession>A0A089ZIA9</accession>
<dbReference type="EMBL" id="JADIIL010000003">
    <property type="protein sequence ID" value="MBF4473892.1"/>
    <property type="molecule type" value="Genomic_DNA"/>
</dbReference>
<dbReference type="GeneID" id="26739035"/>
<dbReference type="Pfam" id="PF06858">
    <property type="entry name" value="NOG1"/>
    <property type="match status" value="1"/>
</dbReference>
<dbReference type="InterPro" id="IPR010674">
    <property type="entry name" value="NOG1_Rossman_fold_dom"/>
</dbReference>
<keyword evidence="2" id="KW-0342">GTP-binding</keyword>
<dbReference type="KEGG" id="mfi:DSM1535_2221"/>
<evidence type="ECO:0000313" key="6">
    <source>
        <dbReference type="EMBL" id="CEL24423.1"/>
    </source>
</evidence>
<dbReference type="GO" id="GO:0005525">
    <property type="term" value="F:GTP binding"/>
    <property type="evidence" value="ECO:0007669"/>
    <property type="project" value="UniProtKB-KW"/>
</dbReference>
<dbReference type="PROSITE" id="PS51710">
    <property type="entry name" value="G_OBG"/>
    <property type="match status" value="1"/>
</dbReference>
<dbReference type="InterPro" id="IPR027417">
    <property type="entry name" value="P-loop_NTPase"/>
</dbReference>
<name>A0A089ZIA9_METFO</name>
<evidence type="ECO:0000313" key="5">
    <source>
        <dbReference type="EMBL" id="CEA14541.1"/>
    </source>
</evidence>
<dbReference type="InterPro" id="IPR005225">
    <property type="entry name" value="Small_GTP-bd"/>
</dbReference>
<dbReference type="Proteomes" id="UP000062768">
    <property type="component" value="Chromosome I"/>
</dbReference>
<dbReference type="Pfam" id="PF17835">
    <property type="entry name" value="NOG1_N"/>
    <property type="match status" value="1"/>
</dbReference>
<dbReference type="RefSeq" id="WP_048073557.1">
    <property type="nucleotide sequence ID" value="NZ_CALCVY010000122.1"/>
</dbReference>
<evidence type="ECO:0000313" key="9">
    <source>
        <dbReference type="Proteomes" id="UP000062768"/>
    </source>
</evidence>
<dbReference type="PANTHER" id="PTHR45759">
    <property type="entry name" value="NUCLEOLAR GTP-BINDING PROTEIN 1"/>
    <property type="match status" value="1"/>
</dbReference>
<dbReference type="STRING" id="2162.BRM9_1519"/>
<dbReference type="PATRIC" id="fig|2162.10.peg.810"/>
<keyword evidence="1" id="KW-0547">Nucleotide-binding</keyword>
<evidence type="ECO:0000313" key="4">
    <source>
        <dbReference type="EMBL" id="AIS32333.1"/>
    </source>
</evidence>
<feature type="domain" description="OBG-type G" evidence="3">
    <location>
        <begin position="163"/>
        <end position="330"/>
    </location>
</feature>
<dbReference type="AlphaFoldDB" id="A0A089ZIA9"/>
<dbReference type="CDD" id="cd01897">
    <property type="entry name" value="NOG"/>
    <property type="match status" value="1"/>
</dbReference>
<protein>
    <submittedName>
        <fullName evidence="4 5">GTP-binding protein</fullName>
    </submittedName>
    <submittedName>
        <fullName evidence="7">NOG1 family protein</fullName>
    </submittedName>
</protein>
<evidence type="ECO:0000313" key="8">
    <source>
        <dbReference type="Proteomes" id="UP000029661"/>
    </source>
</evidence>
<evidence type="ECO:0000313" key="7">
    <source>
        <dbReference type="EMBL" id="MBF4473892.1"/>
    </source>
</evidence>
<organism evidence="4 8">
    <name type="scientific">Methanobacterium formicicum</name>
    <dbReference type="NCBI Taxonomy" id="2162"/>
    <lineage>
        <taxon>Archaea</taxon>
        <taxon>Methanobacteriati</taxon>
        <taxon>Methanobacteriota</taxon>
        <taxon>Methanomada group</taxon>
        <taxon>Methanobacteria</taxon>
        <taxon>Methanobacteriales</taxon>
        <taxon>Methanobacteriaceae</taxon>
        <taxon>Methanobacterium</taxon>
    </lineage>
</organism>
<dbReference type="InterPro" id="IPR041623">
    <property type="entry name" value="NOG1_N"/>
</dbReference>
<dbReference type="SUPFAM" id="SSF52540">
    <property type="entry name" value="P-loop containing nucleoside triphosphate hydrolases"/>
    <property type="match status" value="1"/>
</dbReference>
<dbReference type="EMBL" id="CP006933">
    <property type="protein sequence ID" value="AIS32333.1"/>
    <property type="molecule type" value="Genomic_DNA"/>
</dbReference>
<dbReference type="EMBL" id="LN515531">
    <property type="protein sequence ID" value="CEA14541.1"/>
    <property type="molecule type" value="Genomic_DNA"/>
</dbReference>
<sequence length="338" mass="38724">MFLPNIPTPDEVLDKGFSRAKKAAAKVRTSKIHRQHKSKRIEEVRIQTACQVIRDTFEEILEKTPHVEELPMFYQDYIDVAVGVDDLKRCLGALNWANGVLEKLQNQYTHKVRRSPPESAAQVRKAAFGRIASVVNRIGDELDFLNYAKQKLRNIPTVDTEATTAVIAGFPNVGKSTLMRRITNAEPEVADYPFTTKGIQIGHFERRWQNYQIIDTPGLLDRPVEDMNQIELNAMVALEHLADLILFVFDPSQTSGFPVENQVNLYWEIRKIFRNTPVFPLFNKMDLADDEEKIKYIEQHITTEDKPLMVAASEGKGIAEIIAKLEEFNREEMRNRGD</sequence>
<dbReference type="OrthoDB" id="147673at2157"/>
<gene>
    <name evidence="4" type="ORF">BRM9_1519</name>
    <name evidence="5" type="ORF">DSM1535_2221</name>
    <name evidence="7" type="ORF">ISP06_00265</name>
    <name evidence="6" type="ORF">MB9_0780</name>
</gene>
<proteinExistence type="predicted"/>
<dbReference type="Gene3D" id="3.40.50.300">
    <property type="entry name" value="P-loop containing nucleotide triphosphate hydrolases"/>
    <property type="match status" value="1"/>
</dbReference>
<dbReference type="Proteomes" id="UP000029661">
    <property type="component" value="Chromosome"/>
</dbReference>
<dbReference type="Gene3D" id="1.20.120.1190">
    <property type="match status" value="1"/>
</dbReference>
<dbReference type="KEGG" id="mfc:BRM9_1519"/>
<dbReference type="PRINTS" id="PR00326">
    <property type="entry name" value="GTP1OBG"/>
</dbReference>